<dbReference type="PANTHER" id="PTHR46577:SF1">
    <property type="entry name" value="HTH-TYPE TRANSCRIPTIONAL REGULATORY PROTEIN GABR"/>
    <property type="match status" value="1"/>
</dbReference>
<evidence type="ECO:0000259" key="9">
    <source>
        <dbReference type="PROSITE" id="PS50949"/>
    </source>
</evidence>
<dbReference type="GO" id="GO:0008483">
    <property type="term" value="F:transaminase activity"/>
    <property type="evidence" value="ECO:0007669"/>
    <property type="project" value="UniProtKB-KW"/>
</dbReference>
<keyword evidence="4" id="KW-0663">Pyridoxal phosphate</keyword>
<dbReference type="AlphaFoldDB" id="A0A7X0VY35"/>
<evidence type="ECO:0000256" key="6">
    <source>
        <dbReference type="ARBA" id="ARBA00023125"/>
    </source>
</evidence>
<dbReference type="Gene3D" id="3.40.640.10">
    <property type="entry name" value="Type I PLP-dependent aspartate aminotransferase-like (Major domain)"/>
    <property type="match status" value="1"/>
</dbReference>
<dbReference type="SUPFAM" id="SSF53383">
    <property type="entry name" value="PLP-dependent transferases"/>
    <property type="match status" value="1"/>
</dbReference>
<keyword evidence="3 10" id="KW-0032">Aminotransferase</keyword>
<gene>
    <name evidence="10" type="ORF">H7C18_16625</name>
</gene>
<evidence type="ECO:0000256" key="4">
    <source>
        <dbReference type="ARBA" id="ARBA00022898"/>
    </source>
</evidence>
<dbReference type="InterPro" id="IPR004839">
    <property type="entry name" value="Aminotransferase_I/II_large"/>
</dbReference>
<dbReference type="InterPro" id="IPR000524">
    <property type="entry name" value="Tscrpt_reg_HTH_GntR"/>
</dbReference>
<dbReference type="GO" id="GO:0003700">
    <property type="term" value="F:DNA-binding transcription factor activity"/>
    <property type="evidence" value="ECO:0007669"/>
    <property type="project" value="InterPro"/>
</dbReference>
<dbReference type="Pfam" id="PF00392">
    <property type="entry name" value="GntR"/>
    <property type="match status" value="1"/>
</dbReference>
<dbReference type="Pfam" id="PF00155">
    <property type="entry name" value="Aminotran_1_2"/>
    <property type="match status" value="1"/>
</dbReference>
<dbReference type="PRINTS" id="PR00035">
    <property type="entry name" value="HTHGNTR"/>
</dbReference>
<dbReference type="Proteomes" id="UP000564644">
    <property type="component" value="Unassembled WGS sequence"/>
</dbReference>
<dbReference type="CDD" id="cd07377">
    <property type="entry name" value="WHTH_GntR"/>
    <property type="match status" value="1"/>
</dbReference>
<dbReference type="Gene3D" id="1.10.10.10">
    <property type="entry name" value="Winged helix-like DNA-binding domain superfamily/Winged helix DNA-binding domain"/>
    <property type="match status" value="1"/>
</dbReference>
<keyword evidence="10" id="KW-0808">Transferase</keyword>
<accession>A0A7X0VY35</accession>
<dbReference type="InterPro" id="IPR015421">
    <property type="entry name" value="PyrdxlP-dep_Trfase_major"/>
</dbReference>
<evidence type="ECO:0000256" key="7">
    <source>
        <dbReference type="ARBA" id="ARBA00023163"/>
    </source>
</evidence>
<proteinExistence type="inferred from homology"/>
<evidence type="ECO:0000313" key="11">
    <source>
        <dbReference type="Proteomes" id="UP000564644"/>
    </source>
</evidence>
<evidence type="ECO:0000256" key="3">
    <source>
        <dbReference type="ARBA" id="ARBA00022576"/>
    </source>
</evidence>
<comment type="similarity">
    <text evidence="2">In the C-terminal section; belongs to the class-I pyridoxal-phosphate-dependent aminotransferase family.</text>
</comment>
<dbReference type="InterPro" id="IPR036390">
    <property type="entry name" value="WH_DNA-bd_sf"/>
</dbReference>
<feature type="domain" description="HTH gntR-type" evidence="9">
    <location>
        <begin position="26"/>
        <end position="94"/>
    </location>
</feature>
<keyword evidence="11" id="KW-1185">Reference proteome</keyword>
<dbReference type="InterPro" id="IPR051446">
    <property type="entry name" value="HTH_trans_reg/aminotransferase"/>
</dbReference>
<keyword evidence="5" id="KW-0805">Transcription regulation</keyword>
<reference evidence="10 11" key="1">
    <citation type="submission" date="2020-08" db="EMBL/GenBank/DDBJ databases">
        <title>Cohnella phylogeny.</title>
        <authorList>
            <person name="Dunlap C."/>
        </authorList>
    </citation>
    <scope>NUCLEOTIDE SEQUENCE [LARGE SCALE GENOMIC DNA]</scope>
    <source>
        <strain evidence="10 11">CBP 2801</strain>
    </source>
</reference>
<evidence type="ECO:0000256" key="1">
    <source>
        <dbReference type="ARBA" id="ARBA00001933"/>
    </source>
</evidence>
<name>A0A7X0VY35_9BACL</name>
<dbReference type="InterPro" id="IPR015424">
    <property type="entry name" value="PyrdxlP-dep_Trfase"/>
</dbReference>
<dbReference type="GO" id="GO:0030170">
    <property type="term" value="F:pyridoxal phosphate binding"/>
    <property type="evidence" value="ECO:0007669"/>
    <property type="project" value="InterPro"/>
</dbReference>
<comment type="cofactor">
    <cofactor evidence="1">
        <name>pyridoxal 5'-phosphate</name>
        <dbReference type="ChEBI" id="CHEBI:597326"/>
    </cofactor>
</comment>
<evidence type="ECO:0000256" key="8">
    <source>
        <dbReference type="SAM" id="MobiDB-lite"/>
    </source>
</evidence>
<evidence type="ECO:0000256" key="5">
    <source>
        <dbReference type="ARBA" id="ARBA00023015"/>
    </source>
</evidence>
<sequence length="527" mass="57922">MNRPFREEGDVVALQLPYESFLRECGSKHLALYRAIRAGIAGGRLQPGERLPSTRQLAGLYGVSRGSVSLAYEMLAAEGYVRAGVGQGTFVSDEAAAPIGSKAVSPGANQRSRSEPEALSAWGRRVASDADEPASRGGDAGPANDDVCSFVPRGMGERWFPWKEWRSSVAAQWRKIGTGEEDADSAADGSLRLRQAIALRLRRERGIVCDAEDVVVTAGSQQAIALLSQLLLEEGRTAVAENPCYAGTRRAIAATGASLALAPVDGQGIFPADWDARLLFVTPTRQFPTGAVLKLERRLELLAWASRRKAWIVEDDYDSDFRWGGRPIEPLKSLDREGRVVYVGSFSRSMRTEVRIGYAVLPRALREPFARAKRLYDTHPVGIAEQLALAEWMADGGFDRHLRRSRRIFHRLQEQLKNGLEGRLGDLFEVAPADAGLFLFARWHGSREDYDRLARECRGRGVRWGDGRPYYAGDTAEQPPSALFGFAHLDEERIAEGLARIRQAAETLGLISLRPPLGRSAQRGSIG</sequence>
<dbReference type="PANTHER" id="PTHR46577">
    <property type="entry name" value="HTH-TYPE TRANSCRIPTIONAL REGULATORY PROTEIN GABR"/>
    <property type="match status" value="1"/>
</dbReference>
<evidence type="ECO:0000313" key="10">
    <source>
        <dbReference type="EMBL" id="MBB6732548.1"/>
    </source>
</evidence>
<comment type="caution">
    <text evidence="10">The sequence shown here is derived from an EMBL/GenBank/DDBJ whole genome shotgun (WGS) entry which is preliminary data.</text>
</comment>
<feature type="region of interest" description="Disordered" evidence="8">
    <location>
        <begin position="101"/>
        <end position="147"/>
    </location>
</feature>
<dbReference type="SMART" id="SM00345">
    <property type="entry name" value="HTH_GNTR"/>
    <property type="match status" value="1"/>
</dbReference>
<dbReference type="CDD" id="cd00609">
    <property type="entry name" value="AAT_like"/>
    <property type="match status" value="1"/>
</dbReference>
<evidence type="ECO:0000256" key="2">
    <source>
        <dbReference type="ARBA" id="ARBA00005384"/>
    </source>
</evidence>
<dbReference type="EMBL" id="JACJVO010000020">
    <property type="protein sequence ID" value="MBB6732548.1"/>
    <property type="molecule type" value="Genomic_DNA"/>
</dbReference>
<keyword evidence="7" id="KW-0804">Transcription</keyword>
<dbReference type="SUPFAM" id="SSF46785">
    <property type="entry name" value="Winged helix' DNA-binding domain"/>
    <property type="match status" value="1"/>
</dbReference>
<organism evidence="10 11">
    <name type="scientific">Cohnella zeiphila</name>
    <dbReference type="NCBI Taxonomy" id="2761120"/>
    <lineage>
        <taxon>Bacteria</taxon>
        <taxon>Bacillati</taxon>
        <taxon>Bacillota</taxon>
        <taxon>Bacilli</taxon>
        <taxon>Bacillales</taxon>
        <taxon>Paenibacillaceae</taxon>
        <taxon>Cohnella</taxon>
    </lineage>
</organism>
<keyword evidence="6" id="KW-0238">DNA-binding</keyword>
<dbReference type="PROSITE" id="PS50949">
    <property type="entry name" value="HTH_GNTR"/>
    <property type="match status" value="1"/>
</dbReference>
<dbReference type="InterPro" id="IPR036388">
    <property type="entry name" value="WH-like_DNA-bd_sf"/>
</dbReference>
<dbReference type="GO" id="GO:0003677">
    <property type="term" value="F:DNA binding"/>
    <property type="evidence" value="ECO:0007669"/>
    <property type="project" value="UniProtKB-KW"/>
</dbReference>
<protein>
    <submittedName>
        <fullName evidence="10">PLP-dependent aminotransferase family protein</fullName>
    </submittedName>
</protein>